<dbReference type="CDD" id="cd04187">
    <property type="entry name" value="DPM1_like_bac"/>
    <property type="match status" value="1"/>
</dbReference>
<feature type="transmembrane region" description="Helical" evidence="1">
    <location>
        <begin position="261"/>
        <end position="286"/>
    </location>
</feature>
<keyword evidence="1" id="KW-0472">Membrane</keyword>
<dbReference type="InterPro" id="IPR001173">
    <property type="entry name" value="Glyco_trans_2-like"/>
</dbReference>
<dbReference type="PANTHER" id="PTHR48090:SF8">
    <property type="entry name" value="GLYCOSYLTRANSFERASE CSBB-RELATED"/>
    <property type="match status" value="1"/>
</dbReference>
<protein>
    <submittedName>
        <fullName evidence="3">Family 2 glycosyl transferase</fullName>
    </submittedName>
</protein>
<dbReference type="AlphaFoldDB" id="A0A117M6L2"/>
<reference evidence="4" key="1">
    <citation type="journal article" date="2015" name="MBio">
        <title>Genome-Resolved Metagenomic Analysis Reveals Roles for Candidate Phyla and Other Microbial Community Members in Biogeochemical Transformations in Oil Reservoirs.</title>
        <authorList>
            <person name="Hu P."/>
            <person name="Tom L."/>
            <person name="Singh A."/>
            <person name="Thomas B.C."/>
            <person name="Baker B.J."/>
            <person name="Piceno Y.M."/>
            <person name="Andersen G.L."/>
            <person name="Banfield J.F."/>
        </authorList>
    </citation>
    <scope>NUCLEOTIDE SEQUENCE [LARGE SCALE GENOMIC DNA]</scope>
</reference>
<dbReference type="Pfam" id="PF00535">
    <property type="entry name" value="Glycos_transf_2"/>
    <property type="match status" value="1"/>
</dbReference>
<keyword evidence="1" id="KW-0812">Transmembrane</keyword>
<evidence type="ECO:0000313" key="4">
    <source>
        <dbReference type="Proteomes" id="UP000053467"/>
    </source>
</evidence>
<dbReference type="InterPro" id="IPR029044">
    <property type="entry name" value="Nucleotide-diphossugar_trans"/>
</dbReference>
<dbReference type="GO" id="GO:0005886">
    <property type="term" value="C:plasma membrane"/>
    <property type="evidence" value="ECO:0007669"/>
    <property type="project" value="TreeGrafter"/>
</dbReference>
<evidence type="ECO:0000259" key="2">
    <source>
        <dbReference type="Pfam" id="PF00535"/>
    </source>
</evidence>
<name>A0A117M6L2_UNCT6</name>
<dbReference type="PANTHER" id="PTHR48090">
    <property type="entry name" value="UNDECAPRENYL-PHOSPHATE 4-DEOXY-4-FORMAMIDO-L-ARABINOSE TRANSFERASE-RELATED"/>
    <property type="match status" value="1"/>
</dbReference>
<proteinExistence type="predicted"/>
<feature type="domain" description="Glycosyltransferase 2-like" evidence="2">
    <location>
        <begin position="7"/>
        <end position="147"/>
    </location>
</feature>
<keyword evidence="1" id="KW-1133">Transmembrane helix</keyword>
<organism evidence="3 4">
    <name type="scientific">candidate division TA06 bacterium 34_109</name>
    <dbReference type="NCBI Taxonomy" id="1635277"/>
    <lineage>
        <taxon>Bacteria</taxon>
        <taxon>Bacteria division TA06</taxon>
    </lineage>
</organism>
<evidence type="ECO:0000313" key="3">
    <source>
        <dbReference type="EMBL" id="KUK87162.1"/>
    </source>
</evidence>
<dbReference type="Gene3D" id="3.90.550.10">
    <property type="entry name" value="Spore Coat Polysaccharide Biosynthesis Protein SpsA, Chain A"/>
    <property type="match status" value="1"/>
</dbReference>
<comment type="caution">
    <text evidence="3">The sequence shown here is derived from an EMBL/GenBank/DDBJ whole genome shotgun (WGS) entry which is preliminary data.</text>
</comment>
<keyword evidence="3" id="KW-0808">Transferase</keyword>
<dbReference type="GO" id="GO:0016740">
    <property type="term" value="F:transferase activity"/>
    <property type="evidence" value="ECO:0007669"/>
    <property type="project" value="UniProtKB-KW"/>
</dbReference>
<dbReference type="InterPro" id="IPR050256">
    <property type="entry name" value="Glycosyltransferase_2"/>
</dbReference>
<accession>A0A117M6L2</accession>
<dbReference type="Proteomes" id="UP000053467">
    <property type="component" value="Unassembled WGS sequence"/>
</dbReference>
<sequence>MEKVKVSIVIPCFNEESNIPLIVDRVENIVKKMNINSYEIILVDDGSSDRTLEKIKTICEKNKNIKGLSFTKNFGHQLALKAGIDNSNGEIVISMDADLQHPPELIEEMIKKSYEGYDIVYTVRDDRDEKNLFKKITSKLFYRIFRYLSEIEMDEGSADYRLITDKVVREIKKEKDPFIFLRGLIANYEFKSFKIKYKPSKRVHGESKYSFKKMLNLALSGIFGFSLKPLKILLLIGLILSMVTIFFYLFLMIFDGMDIKIWLIGETLSVLSFFVFFSLYIFSYYFERVFFLLFNRKNYIIKERKNLN</sequence>
<evidence type="ECO:0000256" key="1">
    <source>
        <dbReference type="SAM" id="Phobius"/>
    </source>
</evidence>
<dbReference type="EMBL" id="LGGX01000007">
    <property type="protein sequence ID" value="KUK87162.1"/>
    <property type="molecule type" value="Genomic_DNA"/>
</dbReference>
<gene>
    <name evidence="3" type="ORF">XE03_0958</name>
</gene>
<feature type="transmembrane region" description="Helical" evidence="1">
    <location>
        <begin position="232"/>
        <end position="254"/>
    </location>
</feature>
<dbReference type="SUPFAM" id="SSF53448">
    <property type="entry name" value="Nucleotide-diphospho-sugar transferases"/>
    <property type="match status" value="1"/>
</dbReference>